<feature type="domain" description="Rhodanese" evidence="1">
    <location>
        <begin position="30"/>
        <end position="119"/>
    </location>
</feature>
<dbReference type="PANTHER" id="PTHR43031:SF1">
    <property type="entry name" value="PYRIDINE NUCLEOTIDE-DISULPHIDE OXIDOREDUCTASE"/>
    <property type="match status" value="1"/>
</dbReference>
<dbReference type="AlphaFoldDB" id="A0A926VJV6"/>
<evidence type="ECO:0000259" key="1">
    <source>
        <dbReference type="PROSITE" id="PS50206"/>
    </source>
</evidence>
<dbReference type="CDD" id="cd00158">
    <property type="entry name" value="RHOD"/>
    <property type="match status" value="1"/>
</dbReference>
<evidence type="ECO:0000313" key="2">
    <source>
        <dbReference type="EMBL" id="MBD2184578.1"/>
    </source>
</evidence>
<protein>
    <submittedName>
        <fullName evidence="2">Rhodanese-like domain-containing protein</fullName>
    </submittedName>
</protein>
<organism evidence="2 3">
    <name type="scientific">Aerosakkonema funiforme FACHB-1375</name>
    <dbReference type="NCBI Taxonomy" id="2949571"/>
    <lineage>
        <taxon>Bacteria</taxon>
        <taxon>Bacillati</taxon>
        <taxon>Cyanobacteriota</taxon>
        <taxon>Cyanophyceae</taxon>
        <taxon>Oscillatoriophycideae</taxon>
        <taxon>Aerosakkonematales</taxon>
        <taxon>Aerosakkonemataceae</taxon>
        <taxon>Aerosakkonema</taxon>
    </lineage>
</organism>
<name>A0A926VJV6_9CYAN</name>
<sequence>MSRFPNPIPTPASLKARSLVYDLKARLDWGEPALTIIDVRDRNLFNISHIMGAISLPLNELVDRARTSLEFTRDLYVYGEIDEETAEAAAKLRAAGYINVSELRGGLAAWKAVGFPVEAIPYAAIK</sequence>
<dbReference type="PROSITE" id="PS50206">
    <property type="entry name" value="RHODANESE_3"/>
    <property type="match status" value="1"/>
</dbReference>
<proteinExistence type="predicted"/>
<dbReference type="EMBL" id="JACJPW010000088">
    <property type="protein sequence ID" value="MBD2184578.1"/>
    <property type="molecule type" value="Genomic_DNA"/>
</dbReference>
<comment type="caution">
    <text evidence="2">The sequence shown here is derived from an EMBL/GenBank/DDBJ whole genome shotgun (WGS) entry which is preliminary data.</text>
</comment>
<dbReference type="SUPFAM" id="SSF52821">
    <property type="entry name" value="Rhodanese/Cell cycle control phosphatase"/>
    <property type="match status" value="1"/>
</dbReference>
<dbReference type="Gene3D" id="3.40.250.10">
    <property type="entry name" value="Rhodanese-like domain"/>
    <property type="match status" value="1"/>
</dbReference>
<dbReference type="InterPro" id="IPR050229">
    <property type="entry name" value="GlpE_sulfurtransferase"/>
</dbReference>
<dbReference type="RefSeq" id="WP_190471235.1">
    <property type="nucleotide sequence ID" value="NZ_JACJPW010000088.1"/>
</dbReference>
<evidence type="ECO:0000313" key="3">
    <source>
        <dbReference type="Proteomes" id="UP000641646"/>
    </source>
</evidence>
<accession>A0A926VJV6</accession>
<keyword evidence="3" id="KW-1185">Reference proteome</keyword>
<dbReference type="Pfam" id="PF00581">
    <property type="entry name" value="Rhodanese"/>
    <property type="match status" value="1"/>
</dbReference>
<dbReference type="InterPro" id="IPR036873">
    <property type="entry name" value="Rhodanese-like_dom_sf"/>
</dbReference>
<dbReference type="PANTHER" id="PTHR43031">
    <property type="entry name" value="FAD-DEPENDENT OXIDOREDUCTASE"/>
    <property type="match status" value="1"/>
</dbReference>
<dbReference type="Proteomes" id="UP000641646">
    <property type="component" value="Unassembled WGS sequence"/>
</dbReference>
<dbReference type="SMART" id="SM00450">
    <property type="entry name" value="RHOD"/>
    <property type="match status" value="1"/>
</dbReference>
<reference evidence="2" key="2">
    <citation type="submission" date="2020-08" db="EMBL/GenBank/DDBJ databases">
        <authorList>
            <person name="Chen M."/>
            <person name="Teng W."/>
            <person name="Zhao L."/>
            <person name="Hu C."/>
            <person name="Zhou Y."/>
            <person name="Han B."/>
            <person name="Song L."/>
            <person name="Shu W."/>
        </authorList>
    </citation>
    <scope>NUCLEOTIDE SEQUENCE</scope>
    <source>
        <strain evidence="2">FACHB-1375</strain>
    </source>
</reference>
<gene>
    <name evidence="2" type="ORF">H6G03_26500</name>
</gene>
<reference evidence="2" key="1">
    <citation type="journal article" date="2015" name="ISME J.">
        <title>Draft Genome Sequence of Streptomyces incarnatus NRRL8089, which Produces the Nucleoside Antibiotic Sinefungin.</title>
        <authorList>
            <person name="Oshima K."/>
            <person name="Hattori M."/>
            <person name="Shimizu H."/>
            <person name="Fukuda K."/>
            <person name="Nemoto M."/>
            <person name="Inagaki K."/>
            <person name="Tamura T."/>
        </authorList>
    </citation>
    <scope>NUCLEOTIDE SEQUENCE</scope>
    <source>
        <strain evidence="2">FACHB-1375</strain>
    </source>
</reference>
<dbReference type="InterPro" id="IPR001763">
    <property type="entry name" value="Rhodanese-like_dom"/>
</dbReference>